<dbReference type="AlphaFoldDB" id="A0AAV3NR28"/>
<keyword evidence="3" id="KW-1185">Reference proteome</keyword>
<dbReference type="PANTHER" id="PTHR47461:SF3">
    <property type="entry name" value="PHYTOLONGIN PHYL2.2"/>
    <property type="match status" value="1"/>
</dbReference>
<gene>
    <name evidence="2" type="ORF">LIER_35383</name>
</gene>
<comment type="caution">
    <text evidence="2">The sequence shown here is derived from an EMBL/GenBank/DDBJ whole genome shotgun (WGS) entry which is preliminary data.</text>
</comment>
<sequence>MGFNRNLILYACIAKEKTILAEFNAKDHPDLSLLALKCLEKTPPLHSVFSHTIRGKTYMFLIIKPFTYFAIYDENLENPIGLAFLDSIKEAFSDVGLIHKELDSLCSHCFQGEFNPVFHQLLTVSGEMEVQQRGVKFVPERTSSMDSTKRIGKVPLLSDHGEMLTLKKKKKRRFLDDLLWMRKAKDRGERKVDVCDDDDSSCGSMHNSNNNNNNRGLSCNQSGLLGSVDPVIFEKQAKKSWQKHVWIVLSLDLVICLILFSVWLWVCRGFKCIDG</sequence>
<dbReference type="GO" id="GO:0016020">
    <property type="term" value="C:membrane"/>
    <property type="evidence" value="ECO:0007669"/>
    <property type="project" value="InterPro"/>
</dbReference>
<evidence type="ECO:0008006" key="4">
    <source>
        <dbReference type="Google" id="ProtNLM"/>
    </source>
</evidence>
<evidence type="ECO:0000256" key="1">
    <source>
        <dbReference type="SAM" id="Phobius"/>
    </source>
</evidence>
<name>A0AAV3NR28_LITER</name>
<dbReference type="InterPro" id="IPR011012">
    <property type="entry name" value="Longin-like_dom_sf"/>
</dbReference>
<dbReference type="InterPro" id="IPR044783">
    <property type="entry name" value="PHYL"/>
</dbReference>
<proteinExistence type="predicted"/>
<dbReference type="EMBL" id="BAABME010015477">
    <property type="protein sequence ID" value="GAA0141388.1"/>
    <property type="molecule type" value="Genomic_DNA"/>
</dbReference>
<reference evidence="2 3" key="1">
    <citation type="submission" date="2024-01" db="EMBL/GenBank/DDBJ databases">
        <title>The complete chloroplast genome sequence of Lithospermum erythrorhizon: insights into the phylogenetic relationship among Boraginaceae species and the maternal lineages of purple gromwells.</title>
        <authorList>
            <person name="Okada T."/>
            <person name="Watanabe K."/>
        </authorList>
    </citation>
    <scope>NUCLEOTIDE SEQUENCE [LARGE SCALE GENOMIC DNA]</scope>
</reference>
<accession>A0AAV3NR28</accession>
<dbReference type="SUPFAM" id="SSF64356">
    <property type="entry name" value="SNARE-like"/>
    <property type="match status" value="1"/>
</dbReference>
<keyword evidence="1" id="KW-0472">Membrane</keyword>
<keyword evidence="1" id="KW-0812">Transmembrane</keyword>
<protein>
    <recommendedName>
        <fullName evidence="4">Longin domain-containing protein</fullName>
    </recommendedName>
</protein>
<evidence type="ECO:0000313" key="2">
    <source>
        <dbReference type="EMBL" id="GAA0141388.1"/>
    </source>
</evidence>
<dbReference type="Gene3D" id="3.30.450.50">
    <property type="entry name" value="Longin domain"/>
    <property type="match status" value="1"/>
</dbReference>
<organism evidence="2 3">
    <name type="scientific">Lithospermum erythrorhizon</name>
    <name type="common">Purple gromwell</name>
    <name type="synonym">Lithospermum officinale var. erythrorhizon</name>
    <dbReference type="NCBI Taxonomy" id="34254"/>
    <lineage>
        <taxon>Eukaryota</taxon>
        <taxon>Viridiplantae</taxon>
        <taxon>Streptophyta</taxon>
        <taxon>Embryophyta</taxon>
        <taxon>Tracheophyta</taxon>
        <taxon>Spermatophyta</taxon>
        <taxon>Magnoliopsida</taxon>
        <taxon>eudicotyledons</taxon>
        <taxon>Gunneridae</taxon>
        <taxon>Pentapetalae</taxon>
        <taxon>asterids</taxon>
        <taxon>lamiids</taxon>
        <taxon>Boraginales</taxon>
        <taxon>Boraginaceae</taxon>
        <taxon>Boraginoideae</taxon>
        <taxon>Lithospermeae</taxon>
        <taxon>Lithospermum</taxon>
    </lineage>
</organism>
<evidence type="ECO:0000313" key="3">
    <source>
        <dbReference type="Proteomes" id="UP001454036"/>
    </source>
</evidence>
<dbReference type="Proteomes" id="UP001454036">
    <property type="component" value="Unassembled WGS sequence"/>
</dbReference>
<feature type="transmembrane region" description="Helical" evidence="1">
    <location>
        <begin position="245"/>
        <end position="266"/>
    </location>
</feature>
<keyword evidence="1" id="KW-1133">Transmembrane helix</keyword>
<dbReference type="PANTHER" id="PTHR47461">
    <property type="entry name" value="PHYTOLONGIN PHYL1.2"/>
    <property type="match status" value="1"/>
</dbReference>